<evidence type="ECO:0000313" key="2">
    <source>
        <dbReference type="EMBL" id="QUI22322.1"/>
    </source>
</evidence>
<feature type="signal peptide" evidence="1">
    <location>
        <begin position="1"/>
        <end position="24"/>
    </location>
</feature>
<name>A0A8J8MI95_9FIRM</name>
<proteinExistence type="predicted"/>
<reference evidence="2" key="1">
    <citation type="submission" date="2020-07" db="EMBL/GenBank/DDBJ databases">
        <title>Vallitalea pronyensis genome.</title>
        <authorList>
            <person name="Postec A."/>
        </authorList>
    </citation>
    <scope>NUCLEOTIDE SEQUENCE</scope>
    <source>
        <strain evidence="2">FatNI3</strain>
    </source>
</reference>
<dbReference type="KEGG" id="vpy:HZI73_08420"/>
<dbReference type="EMBL" id="CP058649">
    <property type="protein sequence ID" value="QUI22322.1"/>
    <property type="molecule type" value="Genomic_DNA"/>
</dbReference>
<keyword evidence="1" id="KW-0732">Signal</keyword>
<keyword evidence="3" id="KW-1185">Reference proteome</keyword>
<organism evidence="2 3">
    <name type="scientific">Vallitalea pronyensis</name>
    <dbReference type="NCBI Taxonomy" id="1348613"/>
    <lineage>
        <taxon>Bacteria</taxon>
        <taxon>Bacillati</taxon>
        <taxon>Bacillota</taxon>
        <taxon>Clostridia</taxon>
        <taxon>Lachnospirales</taxon>
        <taxon>Vallitaleaceae</taxon>
        <taxon>Vallitalea</taxon>
    </lineage>
</organism>
<dbReference type="RefSeq" id="WP_212697806.1">
    <property type="nucleotide sequence ID" value="NZ_CP058649.1"/>
</dbReference>
<dbReference type="Proteomes" id="UP000683246">
    <property type="component" value="Chromosome"/>
</dbReference>
<feature type="chain" id="PRO_5035206985" evidence="1">
    <location>
        <begin position="25"/>
        <end position="276"/>
    </location>
</feature>
<sequence length="276" mass="32143">MKKNKWILVLTLLLMVWHPNMIHAGNNNDMDTATKALTCDHIWEYSSFDDETHCKSCSECLDFIYENHTWGNTISDDHYCFKKKCLQCEHEIEKFHHIDSSQHYYDDHNHWYNCLSCSRRLSEFPHSIKKTSYNATTHKKECFCGYFAGYEKHNMKVENVPGQGHRLFCDSCNYSINESHAMAVRSLNKRQHEHYCITCDYKESPQDHTWENGICTKCGEKECDHLSFTVMGATNFYHAIICTDCAKIIALEPHNFVTNALGYTYCEDCGMSGGDF</sequence>
<dbReference type="AlphaFoldDB" id="A0A8J8MI95"/>
<evidence type="ECO:0000313" key="3">
    <source>
        <dbReference type="Proteomes" id="UP000683246"/>
    </source>
</evidence>
<accession>A0A8J8MI95</accession>
<gene>
    <name evidence="2" type="ORF">HZI73_08420</name>
</gene>
<evidence type="ECO:0000256" key="1">
    <source>
        <dbReference type="SAM" id="SignalP"/>
    </source>
</evidence>
<protein>
    <submittedName>
        <fullName evidence="2">Uncharacterized protein</fullName>
    </submittedName>
</protein>